<proteinExistence type="predicted"/>
<gene>
    <name evidence="1" type="ORF">EWB00_001794</name>
</gene>
<comment type="caution">
    <text evidence="1">The sequence shown here is derived from an EMBL/GenBank/DDBJ whole genome shotgun (WGS) entry which is preliminary data.</text>
</comment>
<organism evidence="1 2">
    <name type="scientific">Schistosoma japonicum</name>
    <name type="common">Blood fluke</name>
    <dbReference type="NCBI Taxonomy" id="6182"/>
    <lineage>
        <taxon>Eukaryota</taxon>
        <taxon>Metazoa</taxon>
        <taxon>Spiralia</taxon>
        <taxon>Lophotrochozoa</taxon>
        <taxon>Platyhelminthes</taxon>
        <taxon>Trematoda</taxon>
        <taxon>Digenea</taxon>
        <taxon>Strigeidida</taxon>
        <taxon>Schistosomatoidea</taxon>
        <taxon>Schistosomatidae</taxon>
        <taxon>Schistosoma</taxon>
    </lineage>
</organism>
<evidence type="ECO:0000313" key="1">
    <source>
        <dbReference type="EMBL" id="TNN04551.1"/>
    </source>
</evidence>
<keyword evidence="2" id="KW-1185">Reference proteome</keyword>
<protein>
    <submittedName>
        <fullName evidence="1">Uncharacterized protein</fullName>
    </submittedName>
</protein>
<sequence>MVVGNFFATLKHTHEGPAQPMAAVEERGPVCEDIAHLDLPWQSSAMYTSTRVLDPIMTVSEPTWD</sequence>
<accession>A0A4Z2CK31</accession>
<dbReference type="EMBL" id="SKCS01001501">
    <property type="protein sequence ID" value="TNN04551.1"/>
    <property type="molecule type" value="Genomic_DNA"/>
</dbReference>
<name>A0A4Z2CK31_SCHJA</name>
<reference evidence="1 2" key="1">
    <citation type="submission" date="2019-03" db="EMBL/GenBank/DDBJ databases">
        <title>An improved genome assembly of the fluke Schistosoma japonicum.</title>
        <authorList>
            <person name="Hu W."/>
            <person name="Luo F."/>
            <person name="Yin M."/>
            <person name="Mo X."/>
            <person name="Sun C."/>
            <person name="Wu Q."/>
            <person name="Zhu B."/>
            <person name="Xiang M."/>
            <person name="Wang J."/>
            <person name="Wang Y."/>
            <person name="Zhang T."/>
            <person name="Xu B."/>
            <person name="Zheng H."/>
            <person name="Feng Z."/>
        </authorList>
    </citation>
    <scope>NUCLEOTIDE SEQUENCE [LARGE SCALE GENOMIC DNA]</scope>
    <source>
        <strain evidence="1">HuSjv2</strain>
        <tissue evidence="1">Worms</tissue>
    </source>
</reference>
<dbReference type="Proteomes" id="UP000311919">
    <property type="component" value="Unassembled WGS sequence"/>
</dbReference>
<evidence type="ECO:0000313" key="2">
    <source>
        <dbReference type="Proteomes" id="UP000311919"/>
    </source>
</evidence>
<dbReference type="AlphaFoldDB" id="A0A4Z2CK31"/>